<dbReference type="InterPro" id="IPR055259">
    <property type="entry name" value="YkvP/CgeB_Glyco_trans-like"/>
</dbReference>
<gene>
    <name evidence="2" type="ORF">PL8927_720123</name>
</gene>
<evidence type="ECO:0000313" key="2">
    <source>
        <dbReference type="EMBL" id="VXD21642.1"/>
    </source>
</evidence>
<reference evidence="2" key="1">
    <citation type="submission" date="2019-10" db="EMBL/GenBank/DDBJ databases">
        <authorList>
            <consortium name="Genoscope - CEA"/>
            <person name="William W."/>
        </authorList>
    </citation>
    <scope>NUCLEOTIDE SEQUENCE [LARGE SCALE GENOMIC DNA]</scope>
    <source>
        <strain evidence="2">BBR_PRJEB10992</strain>
    </source>
</reference>
<name>A0A7Z9BX46_9CYAN</name>
<dbReference type="OrthoDB" id="7052726at2"/>
<dbReference type="RefSeq" id="WP_083624007.1">
    <property type="nucleotide sequence ID" value="NZ_LR734877.1"/>
</dbReference>
<dbReference type="Pfam" id="PF13524">
    <property type="entry name" value="Glyco_trans_1_2"/>
    <property type="match status" value="1"/>
</dbReference>
<dbReference type="AlphaFoldDB" id="A0A7Z9BX46"/>
<dbReference type="EMBL" id="CZCU02000149">
    <property type="protein sequence ID" value="VXD21642.1"/>
    <property type="molecule type" value="Genomic_DNA"/>
</dbReference>
<feature type="domain" description="Spore protein YkvP/CgeB glycosyl transferase-like" evidence="1">
    <location>
        <begin position="229"/>
        <end position="352"/>
    </location>
</feature>
<evidence type="ECO:0000259" key="1">
    <source>
        <dbReference type="Pfam" id="PF13524"/>
    </source>
</evidence>
<proteinExistence type="predicted"/>
<protein>
    <recommendedName>
        <fullName evidence="1">Spore protein YkvP/CgeB glycosyl transferase-like domain-containing protein</fullName>
    </recommendedName>
</protein>
<sequence length="356" mass="41978">MRKALIIGSNRDSIVKAQCEPFTYSRKQLLRQLDLKVQYIPAQTFSDIAEVCKQHESEIVFLLPFWREDPLESEQIMKTIREDHPQRKLIFIDPFAQASTKYFNLLPSVDRLLKRQRYKQIDDYKKHYIGGSQFTDFVAKKWNYNFEGWYVGSDVPSGYEDRISCGWSLGTAKRFKDILFQPQFNWFRPAKTLDVFCRLSLGSETKKEWYYEYRQAAVQALEPLASDYKIVASGGFVGSSLVPQRQYFQELKASRIVFSPYGWGESCWRDFEAICYNCLLVKPSMAHLEVHPNLFIEGETYVPVAWDFSDLAEKCRYYLDHPQEANRIIKNAHQAYQNYFKNHEFVNMIQELIVDR</sequence>
<dbReference type="Proteomes" id="UP000184550">
    <property type="component" value="Unassembled WGS sequence"/>
</dbReference>
<organism evidence="2 3">
    <name type="scientific">Planktothrix serta PCC 8927</name>
    <dbReference type="NCBI Taxonomy" id="671068"/>
    <lineage>
        <taxon>Bacteria</taxon>
        <taxon>Bacillati</taxon>
        <taxon>Cyanobacteriota</taxon>
        <taxon>Cyanophyceae</taxon>
        <taxon>Oscillatoriophycideae</taxon>
        <taxon>Oscillatoriales</taxon>
        <taxon>Microcoleaceae</taxon>
        <taxon>Planktothrix</taxon>
    </lineage>
</organism>
<comment type="caution">
    <text evidence="2">The sequence shown here is derived from an EMBL/GenBank/DDBJ whole genome shotgun (WGS) entry which is preliminary data.</text>
</comment>
<keyword evidence="3" id="KW-1185">Reference proteome</keyword>
<evidence type="ECO:0000313" key="3">
    <source>
        <dbReference type="Proteomes" id="UP000184550"/>
    </source>
</evidence>
<dbReference type="Gene3D" id="3.40.50.2000">
    <property type="entry name" value="Glycogen Phosphorylase B"/>
    <property type="match status" value="1"/>
</dbReference>
<accession>A0A7Z9BX46</accession>